<evidence type="ECO:0000313" key="4">
    <source>
        <dbReference type="Proteomes" id="UP000660262"/>
    </source>
</evidence>
<protein>
    <recommendedName>
        <fullName evidence="2">Fungal lipase-type domain-containing protein</fullName>
    </recommendedName>
</protein>
<feature type="domain" description="Fungal lipase-type" evidence="2">
    <location>
        <begin position="271"/>
        <end position="411"/>
    </location>
</feature>
<feature type="compositionally biased region" description="Basic and acidic residues" evidence="1">
    <location>
        <begin position="55"/>
        <end position="66"/>
    </location>
</feature>
<feature type="compositionally biased region" description="Polar residues" evidence="1">
    <location>
        <begin position="509"/>
        <end position="520"/>
    </location>
</feature>
<feature type="compositionally biased region" description="Low complexity" evidence="1">
    <location>
        <begin position="25"/>
        <end position="37"/>
    </location>
</feature>
<dbReference type="GO" id="GO:0006629">
    <property type="term" value="P:lipid metabolic process"/>
    <property type="evidence" value="ECO:0007669"/>
    <property type="project" value="InterPro"/>
</dbReference>
<dbReference type="InterPro" id="IPR002921">
    <property type="entry name" value="Fungal_lipase-type"/>
</dbReference>
<dbReference type="PANTHER" id="PTHR46023">
    <property type="entry name" value="LIPASE CLASS 3 PROTEIN-LIKE"/>
    <property type="match status" value="1"/>
</dbReference>
<feature type="compositionally biased region" description="Low complexity" evidence="1">
    <location>
        <begin position="625"/>
        <end position="640"/>
    </location>
</feature>
<gene>
    <name evidence="3" type="ORF">PPROV_001072700</name>
</gene>
<dbReference type="EMBL" id="BNJQ01000037">
    <property type="protein sequence ID" value="GHP12000.1"/>
    <property type="molecule type" value="Genomic_DNA"/>
</dbReference>
<dbReference type="SUPFAM" id="SSF53474">
    <property type="entry name" value="alpha/beta-Hydrolases"/>
    <property type="match status" value="1"/>
</dbReference>
<feature type="compositionally biased region" description="Acidic residues" evidence="1">
    <location>
        <begin position="536"/>
        <end position="554"/>
    </location>
</feature>
<organism evidence="3 4">
    <name type="scientific">Pycnococcus provasolii</name>
    <dbReference type="NCBI Taxonomy" id="41880"/>
    <lineage>
        <taxon>Eukaryota</taxon>
        <taxon>Viridiplantae</taxon>
        <taxon>Chlorophyta</taxon>
        <taxon>Pseudoscourfieldiophyceae</taxon>
        <taxon>Pseudoscourfieldiales</taxon>
        <taxon>Pycnococcaceae</taxon>
        <taxon>Pycnococcus</taxon>
    </lineage>
</organism>
<dbReference type="PANTHER" id="PTHR46023:SF6">
    <property type="entry name" value="LIPASE CLASS 3 FAMILY PROTEIN"/>
    <property type="match status" value="1"/>
</dbReference>
<feature type="compositionally biased region" description="Low complexity" evidence="1">
    <location>
        <begin position="107"/>
        <end position="117"/>
    </location>
</feature>
<feature type="region of interest" description="Disordered" evidence="1">
    <location>
        <begin position="498"/>
        <end position="640"/>
    </location>
</feature>
<dbReference type="CDD" id="cd00519">
    <property type="entry name" value="Lipase_3"/>
    <property type="match status" value="1"/>
</dbReference>
<sequence>MASATILIGSFLASGSIYFACSDPRSSGSGVDGSRPSGVRRSRSRRLARVGSGDADPRDADNRDLLLDDEYDDEDDEDGEYDDDDGDGEGEYDDEEGDFRNRNNTGASAASPDLAPAPIVPPNRPPSSRLEALRCISHSMRWGLAESLGKWDIRDLVIGLAYLSRRRSWEPGNVLAQSGAPLVQLTGTSTPCDTANVSNLPKDLMLRVRRMLAFCMALRDSQRRDKHSNRATWTDALSLPSEACVVRSEVRAGMLRPAYALFRDEAHKRFVLVIRGTHTMKDTMTCLMGQTLPHHVLVRDADGSARLVMGYAHAGMLTSARFILAQVLEELEARMEAEPEMELCLVGHSLGGATAALLAMLLRERGGPCGLATCFTFACPACVTEELARACASYVFSLVNNTDVIPMFSQANMEHLREEVLQSSWYDDLVNDVHRIRVLRAIQSLGPLAWAGGTVARAAGYSAMASMQYGWSAGTGVVKAAKEVGYWVGGGIKHCVAPRSGTPRAGADGSSTNSPPQRRQPSAEEANEGAGLVLDDVLEIDRLEEDEEEEEEQEEGKKVHKEATSTSRARASVSSSASLSTAAGAAAAGTASTDATSTPPPALASARRRAARASSPPDRDLGKEPVQSSPSVPSPAPAASSEVRHASALFPAGALYHMAKCPQGGGHRLYGPVSNKLYTSMRLCRDMVSDHMIWEYEKSLEGVLAGLNLWPSDVEGSRR</sequence>
<evidence type="ECO:0000259" key="2">
    <source>
        <dbReference type="Pfam" id="PF01764"/>
    </source>
</evidence>
<feature type="compositionally biased region" description="Basic residues" evidence="1">
    <location>
        <begin position="38"/>
        <end position="48"/>
    </location>
</feature>
<feature type="region of interest" description="Disordered" evidence="1">
    <location>
        <begin position="22"/>
        <end position="126"/>
    </location>
</feature>
<dbReference type="InterPro" id="IPR029058">
    <property type="entry name" value="AB_hydrolase_fold"/>
</dbReference>
<dbReference type="Gene3D" id="3.40.50.1820">
    <property type="entry name" value="alpha/beta hydrolase"/>
    <property type="match status" value="1"/>
</dbReference>
<name>A0A830I1R9_9CHLO</name>
<dbReference type="OrthoDB" id="438440at2759"/>
<dbReference type="Pfam" id="PF01764">
    <property type="entry name" value="Lipase_3"/>
    <property type="match status" value="1"/>
</dbReference>
<comment type="caution">
    <text evidence="3">The sequence shown here is derived from an EMBL/GenBank/DDBJ whole genome shotgun (WGS) entry which is preliminary data.</text>
</comment>
<evidence type="ECO:0000256" key="1">
    <source>
        <dbReference type="SAM" id="MobiDB-lite"/>
    </source>
</evidence>
<dbReference type="Proteomes" id="UP000660262">
    <property type="component" value="Unassembled WGS sequence"/>
</dbReference>
<accession>A0A830I1R9</accession>
<evidence type="ECO:0000313" key="3">
    <source>
        <dbReference type="EMBL" id="GHP12000.1"/>
    </source>
</evidence>
<feature type="compositionally biased region" description="Acidic residues" evidence="1">
    <location>
        <begin position="67"/>
        <end position="97"/>
    </location>
</feature>
<reference evidence="3" key="1">
    <citation type="submission" date="2020-10" db="EMBL/GenBank/DDBJ databases">
        <title>Unveiling of a novel bifunctional photoreceptor, Dualchrome1, isolated from a cosmopolitan green alga.</title>
        <authorList>
            <person name="Suzuki S."/>
            <person name="Kawachi M."/>
        </authorList>
    </citation>
    <scope>NUCLEOTIDE SEQUENCE</scope>
    <source>
        <strain evidence="3">NIES 2893</strain>
    </source>
</reference>
<keyword evidence="4" id="KW-1185">Reference proteome</keyword>
<feature type="compositionally biased region" description="Low complexity" evidence="1">
    <location>
        <begin position="564"/>
        <end position="597"/>
    </location>
</feature>
<proteinExistence type="predicted"/>
<dbReference type="AlphaFoldDB" id="A0A830I1R9"/>